<keyword evidence="9" id="KW-0498">Mitosis</keyword>
<comment type="subcellular location">
    <subcellularLocation>
        <location evidence="3">Chromosome</location>
        <location evidence="3">Centromere</location>
        <location evidence="3">Kinetochore</location>
    </subcellularLocation>
    <subcellularLocation>
        <location evidence="2">Cytoplasm</location>
        <location evidence="2">Cytoskeleton</location>
        <location evidence="2">Spindle</location>
    </subcellularLocation>
    <subcellularLocation>
        <location evidence="1">Nucleus</location>
    </subcellularLocation>
</comment>
<comment type="similarity">
    <text evidence="4">Belongs to the DASH complex SPC19 family.</text>
</comment>
<evidence type="ECO:0000256" key="17">
    <source>
        <dbReference type="SAM" id="Coils"/>
    </source>
</evidence>
<evidence type="ECO:0000256" key="10">
    <source>
        <dbReference type="ARBA" id="ARBA00022829"/>
    </source>
</evidence>
<keyword evidence="10" id="KW-0159">Chromosome partition</keyword>
<dbReference type="AlphaFoldDB" id="A0A8H6BU53"/>
<organism evidence="18 19">
    <name type="scientific">Candida albicans</name>
    <name type="common">Yeast</name>
    <dbReference type="NCBI Taxonomy" id="5476"/>
    <lineage>
        <taxon>Eukaryota</taxon>
        <taxon>Fungi</taxon>
        <taxon>Dikarya</taxon>
        <taxon>Ascomycota</taxon>
        <taxon>Saccharomycotina</taxon>
        <taxon>Pichiomycetes</taxon>
        <taxon>Debaryomycetaceae</taxon>
        <taxon>Candida/Lodderomyces clade</taxon>
        <taxon>Candida</taxon>
    </lineage>
</organism>
<evidence type="ECO:0000256" key="16">
    <source>
        <dbReference type="ARBA" id="ARBA00046633"/>
    </source>
</evidence>
<keyword evidence="17" id="KW-0175">Coiled coil</keyword>
<dbReference type="GO" id="GO:0005876">
    <property type="term" value="C:spindle microtubule"/>
    <property type="evidence" value="ECO:0007669"/>
    <property type="project" value="InterPro"/>
</dbReference>
<evidence type="ECO:0000256" key="14">
    <source>
        <dbReference type="ARBA" id="ARBA00023328"/>
    </source>
</evidence>
<evidence type="ECO:0000256" key="8">
    <source>
        <dbReference type="ARBA" id="ARBA00022701"/>
    </source>
</evidence>
<dbReference type="PANTHER" id="PTHR28262:SF1">
    <property type="entry name" value="DASH COMPLEX SUBUNIT SPC19"/>
    <property type="match status" value="1"/>
</dbReference>
<keyword evidence="9" id="KW-0131">Cell cycle</keyword>
<evidence type="ECO:0000256" key="15">
    <source>
        <dbReference type="ARBA" id="ARBA00032583"/>
    </source>
</evidence>
<comment type="subunit">
    <text evidence="16">Component of the DASH complex consisting of ASK1, DAD1, DAD2, DAD3, DAD4, DAM1, DUO1, HSK3, SPC19 and SPC34, with a stoichiometry of one copy of each subunit per complex. Multiple DASH complexes oligomerize to form a ring that encircles spindle microtubules and organizes the rod-like NDC80 complexes of the outer kinetochore. DASH complex oligomerization strengthens microtubule attachments. On cytoplasmic microtubules, DASH complexes appear to form patches instead of rings.</text>
</comment>
<evidence type="ECO:0000256" key="7">
    <source>
        <dbReference type="ARBA" id="ARBA00022490"/>
    </source>
</evidence>
<evidence type="ECO:0000256" key="13">
    <source>
        <dbReference type="ARBA" id="ARBA00023242"/>
    </source>
</evidence>
<evidence type="ECO:0000256" key="3">
    <source>
        <dbReference type="ARBA" id="ARBA00004629"/>
    </source>
</evidence>
<dbReference type="InterPro" id="IPR013251">
    <property type="entry name" value="DASH_Spc19"/>
</dbReference>
<keyword evidence="6" id="KW-0158">Chromosome</keyword>
<evidence type="ECO:0000256" key="9">
    <source>
        <dbReference type="ARBA" id="ARBA00022776"/>
    </source>
</evidence>
<dbReference type="GO" id="GO:0008608">
    <property type="term" value="P:attachment of spindle microtubules to kinetochore"/>
    <property type="evidence" value="ECO:0007669"/>
    <property type="project" value="InterPro"/>
</dbReference>
<feature type="coiled-coil region" evidence="17">
    <location>
        <begin position="76"/>
        <end position="117"/>
    </location>
</feature>
<keyword evidence="11" id="KW-0995">Kinetochore</keyword>
<evidence type="ECO:0000256" key="12">
    <source>
        <dbReference type="ARBA" id="ARBA00023212"/>
    </source>
</evidence>
<dbReference type="Proteomes" id="UP000536275">
    <property type="component" value="Unassembled WGS sequence"/>
</dbReference>
<protein>
    <recommendedName>
        <fullName evidence="5">DASH complex subunit SPC19</fullName>
    </recommendedName>
    <alternativeName>
        <fullName evidence="15">Outer kinetochore protein SPC19</fullName>
    </alternativeName>
</protein>
<evidence type="ECO:0000313" key="19">
    <source>
        <dbReference type="Proteomes" id="UP000536275"/>
    </source>
</evidence>
<dbReference type="SMR" id="A0A8H6BU53"/>
<evidence type="ECO:0000256" key="2">
    <source>
        <dbReference type="ARBA" id="ARBA00004186"/>
    </source>
</evidence>
<dbReference type="PANTHER" id="PTHR28262">
    <property type="entry name" value="DASH COMPLEX SUBUNIT SPC19"/>
    <property type="match status" value="1"/>
</dbReference>
<proteinExistence type="inferred from homology"/>
<dbReference type="EMBL" id="JABWAD010000061">
    <property type="protein sequence ID" value="KAF6063371.1"/>
    <property type="molecule type" value="Genomic_DNA"/>
</dbReference>
<keyword evidence="8" id="KW-0493">Microtubule</keyword>
<reference evidence="18 19" key="1">
    <citation type="submission" date="2020-03" db="EMBL/GenBank/DDBJ databases">
        <title>FDA dAtabase for Regulatory Grade micrObial Sequences (FDA-ARGOS): Supporting development and validation of Infectious Disease Dx tests.</title>
        <authorList>
            <person name="Campos J."/>
            <person name="Goldberg B."/>
            <person name="Tallon L."/>
            <person name="Sadzewicz L."/>
            <person name="Vavikolanu K."/>
            <person name="Mehta A."/>
            <person name="Aluvathingal J."/>
            <person name="Nadendla S."/>
            <person name="Nandy P."/>
            <person name="Geyer C."/>
            <person name="Yan Y."/>
            <person name="Sichtig H."/>
        </authorList>
    </citation>
    <scope>NUCLEOTIDE SEQUENCE [LARGE SCALE GENOMIC DNA]</scope>
    <source>
        <strain evidence="18 19">FDAARGOS_656</strain>
    </source>
</reference>
<evidence type="ECO:0000256" key="5">
    <source>
        <dbReference type="ARBA" id="ARBA00016329"/>
    </source>
</evidence>
<accession>A0A8H6BU53</accession>
<gene>
    <name evidence="18" type="ORF">FOB64_006349</name>
</gene>
<keyword evidence="12" id="KW-0206">Cytoskeleton</keyword>
<keyword evidence="7" id="KW-0963">Cytoplasm</keyword>
<evidence type="ECO:0000256" key="1">
    <source>
        <dbReference type="ARBA" id="ARBA00004123"/>
    </source>
</evidence>
<evidence type="ECO:0000256" key="4">
    <source>
        <dbReference type="ARBA" id="ARBA00008952"/>
    </source>
</evidence>
<evidence type="ECO:0000313" key="18">
    <source>
        <dbReference type="EMBL" id="KAF6063371.1"/>
    </source>
</evidence>
<sequence length="175" mass="20454">MTQQDLPQNQRFNNLDNCTDSLRQSIKILQQSNKILDETLQDSTRLTKILSTNKVFDLIPELDLNDAKSNFTKNITPQLNQQLNKLEDELIQLQTKKTTLTNKLKLINVRLKNYEKKGNKEEGGKNFNSNGLSDIDIDNLLTNRHKNGYDVNKLHQLRFLRDKKTRLQYSLNRLN</sequence>
<evidence type="ECO:0000256" key="11">
    <source>
        <dbReference type="ARBA" id="ARBA00022838"/>
    </source>
</evidence>
<dbReference type="GO" id="GO:0042729">
    <property type="term" value="C:DASH complex"/>
    <property type="evidence" value="ECO:0007669"/>
    <property type="project" value="InterPro"/>
</dbReference>
<comment type="caution">
    <text evidence="18">The sequence shown here is derived from an EMBL/GenBank/DDBJ whole genome shotgun (WGS) entry which is preliminary data.</text>
</comment>
<evidence type="ECO:0000256" key="6">
    <source>
        <dbReference type="ARBA" id="ARBA00022454"/>
    </source>
</evidence>
<keyword evidence="14" id="KW-0137">Centromere</keyword>
<name>A0A8H6BU53_CANAX</name>
<dbReference type="Pfam" id="PF08287">
    <property type="entry name" value="DASH_Spc19"/>
    <property type="match status" value="1"/>
</dbReference>
<keyword evidence="9" id="KW-0132">Cell division</keyword>
<keyword evidence="13" id="KW-0539">Nucleus</keyword>